<evidence type="ECO:0008006" key="3">
    <source>
        <dbReference type="Google" id="ProtNLM"/>
    </source>
</evidence>
<reference evidence="1 2" key="1">
    <citation type="submission" date="2016-10" db="EMBL/GenBank/DDBJ databases">
        <authorList>
            <person name="Varghese N."/>
            <person name="Submissions S."/>
        </authorList>
    </citation>
    <scope>NUCLEOTIDE SEQUENCE [LARGE SCALE GENOMIC DNA]</scope>
    <source>
        <strain evidence="1 2">IBRC-M10081</strain>
    </source>
</reference>
<dbReference type="EMBL" id="FOIT01000004">
    <property type="protein sequence ID" value="SEW06521.1"/>
    <property type="molecule type" value="Genomic_DNA"/>
</dbReference>
<name>A0A662Z684_9STAP</name>
<protein>
    <recommendedName>
        <fullName evidence="3">NYN domain-containing protein</fullName>
    </recommendedName>
</protein>
<dbReference type="CDD" id="cd10912">
    <property type="entry name" value="PIN_YacP-like"/>
    <property type="match status" value="1"/>
</dbReference>
<sequence>MMKKKSRILLVDGYNLIGADRELSSESKVSLEGAREQLLSHLAEYGATSTYDITCVFDAYMVNSTETILDYYGITVVYTKEKETADEYIERFVQQNYNKHLTEITVVTSDYSEQKTIFGLGALRKSSREMWESLRFSKNKIRKKISGDLSQKPRQRLNVDQQVLAKLEKLRRGT</sequence>
<dbReference type="AlphaFoldDB" id="A0A662Z684"/>
<organism evidence="1 2">
    <name type="scientific">Aliicoccus persicus</name>
    <dbReference type="NCBI Taxonomy" id="930138"/>
    <lineage>
        <taxon>Bacteria</taxon>
        <taxon>Bacillati</taxon>
        <taxon>Bacillota</taxon>
        <taxon>Bacilli</taxon>
        <taxon>Bacillales</taxon>
        <taxon>Staphylococcaceae</taxon>
        <taxon>Aliicoccus</taxon>
    </lineage>
</organism>
<dbReference type="OrthoDB" id="9792160at2"/>
<proteinExistence type="predicted"/>
<accession>A0A662Z684</accession>
<dbReference type="InterPro" id="IPR010298">
    <property type="entry name" value="YacP-like"/>
</dbReference>
<evidence type="ECO:0000313" key="1">
    <source>
        <dbReference type="EMBL" id="SEW06521.1"/>
    </source>
</evidence>
<dbReference type="Pfam" id="PF05991">
    <property type="entry name" value="NYN_YacP"/>
    <property type="match status" value="1"/>
</dbReference>
<keyword evidence="2" id="KW-1185">Reference proteome</keyword>
<dbReference type="RefSeq" id="WP_091475245.1">
    <property type="nucleotide sequence ID" value="NZ_FOIT01000004.1"/>
</dbReference>
<dbReference type="Proteomes" id="UP000243605">
    <property type="component" value="Unassembled WGS sequence"/>
</dbReference>
<evidence type="ECO:0000313" key="2">
    <source>
        <dbReference type="Proteomes" id="UP000243605"/>
    </source>
</evidence>
<dbReference type="PANTHER" id="PTHR34547:SF1">
    <property type="entry name" value="YACP-LIKE NYN DOMAIN PROTEIN"/>
    <property type="match status" value="1"/>
</dbReference>
<gene>
    <name evidence="1" type="ORF">SAMN05192557_1439</name>
</gene>
<dbReference type="PANTHER" id="PTHR34547">
    <property type="entry name" value="YACP-LIKE NYN DOMAIN PROTEIN"/>
    <property type="match status" value="1"/>
</dbReference>